<evidence type="ECO:0008006" key="4">
    <source>
        <dbReference type="Google" id="ProtNLM"/>
    </source>
</evidence>
<keyword evidence="3" id="KW-1185">Reference proteome</keyword>
<comment type="caution">
    <text evidence="2">The sequence shown here is derived from an EMBL/GenBank/DDBJ whole genome shotgun (WGS) entry which is preliminary data.</text>
</comment>
<dbReference type="AlphaFoldDB" id="A0AAW0CD17"/>
<name>A0AAW0CD17_9AGAR</name>
<dbReference type="Proteomes" id="UP001383192">
    <property type="component" value="Unassembled WGS sequence"/>
</dbReference>
<protein>
    <recommendedName>
        <fullName evidence="4">BTB domain-containing protein</fullName>
    </recommendedName>
</protein>
<organism evidence="2 3">
    <name type="scientific">Paramarasmius palmivorus</name>
    <dbReference type="NCBI Taxonomy" id="297713"/>
    <lineage>
        <taxon>Eukaryota</taxon>
        <taxon>Fungi</taxon>
        <taxon>Dikarya</taxon>
        <taxon>Basidiomycota</taxon>
        <taxon>Agaricomycotina</taxon>
        <taxon>Agaricomycetes</taxon>
        <taxon>Agaricomycetidae</taxon>
        <taxon>Agaricales</taxon>
        <taxon>Marasmiineae</taxon>
        <taxon>Marasmiaceae</taxon>
        <taxon>Paramarasmius</taxon>
    </lineage>
</organism>
<evidence type="ECO:0000256" key="1">
    <source>
        <dbReference type="SAM" id="MobiDB-lite"/>
    </source>
</evidence>
<evidence type="ECO:0000313" key="2">
    <source>
        <dbReference type="EMBL" id="KAK7037253.1"/>
    </source>
</evidence>
<feature type="compositionally biased region" description="Polar residues" evidence="1">
    <location>
        <begin position="418"/>
        <end position="428"/>
    </location>
</feature>
<feature type="region of interest" description="Disordered" evidence="1">
    <location>
        <begin position="26"/>
        <end position="57"/>
    </location>
</feature>
<dbReference type="EMBL" id="JAYKXP010000048">
    <property type="protein sequence ID" value="KAK7037253.1"/>
    <property type="molecule type" value="Genomic_DNA"/>
</dbReference>
<feature type="compositionally biased region" description="Basic residues" evidence="1">
    <location>
        <begin position="399"/>
        <end position="411"/>
    </location>
</feature>
<gene>
    <name evidence="2" type="ORF">VNI00_011244</name>
</gene>
<feature type="region of interest" description="Disordered" evidence="1">
    <location>
        <begin position="388"/>
        <end position="429"/>
    </location>
</feature>
<reference evidence="2 3" key="1">
    <citation type="submission" date="2024-01" db="EMBL/GenBank/DDBJ databases">
        <title>A draft genome for a cacao thread blight-causing isolate of Paramarasmius palmivorus.</title>
        <authorList>
            <person name="Baruah I.K."/>
            <person name="Bukari Y."/>
            <person name="Amoako-Attah I."/>
            <person name="Meinhardt L.W."/>
            <person name="Bailey B.A."/>
            <person name="Cohen S.P."/>
        </authorList>
    </citation>
    <scope>NUCLEOTIDE SEQUENCE [LARGE SCALE GENOMIC DNA]</scope>
    <source>
        <strain evidence="2 3">GH-12</strain>
    </source>
</reference>
<accession>A0AAW0CD17</accession>
<sequence>MGGIDLFDPTHKVQFLVELFRRGSRRNHRSSSSSRRSHESKSIQNSKAPRPRRHHLYDVDDGGKAYFDDFTSSTRSSDTVSDCMNGTERDREYFCDSTTGDDQCCLLRVEDTLFRVLRLVLCRDNSAFSQRLWFSRRKGPEILTLPGEAERFRDLLWALHTLPPDFHFGSQFSDFENRHYTHLHDVPLLRLVNIAELASEYSYPTFQHWAVEMIHDLLLRSEPRLSTSRDTPTSSITSSSSASSSITLVTLDTSKHSPAKHIDPDVLYGRIMEIALKTQHHRLLDLVIQQLITDVLWCDHVPAPALVDVLKRHRSHKMINILLGAVHYRMLVNLPQLEPPPAERALSPPQPIFPYNMPIEERMEFLAAHHTLNEIWEHIRDTVPELRPQIPEASSSSSPKRRSKLKSKSSRRASASSNGTENSSTHPYQQDLHCGCKNTWRRAWVSACSYAETRNRRHHGSTCDVLGMLKVTMLRLRKLTADDCSICLHCSLEGLEAVDSIRDKIINGLPRMFDYHYP</sequence>
<proteinExistence type="predicted"/>
<evidence type="ECO:0000313" key="3">
    <source>
        <dbReference type="Proteomes" id="UP001383192"/>
    </source>
</evidence>